<evidence type="ECO:0000313" key="5">
    <source>
        <dbReference type="EMBL" id="KAG2175243.1"/>
    </source>
</evidence>
<dbReference type="Proteomes" id="UP000612746">
    <property type="component" value="Unassembled WGS sequence"/>
</dbReference>
<dbReference type="GO" id="GO:0008757">
    <property type="term" value="F:S-adenosylmethionine-dependent methyltransferase activity"/>
    <property type="evidence" value="ECO:0007669"/>
    <property type="project" value="InterPro"/>
</dbReference>
<name>A0A8H7PJZ1_9FUNG</name>
<dbReference type="PANTHER" id="PTHR44942">
    <property type="entry name" value="METHYLTRANSF_11 DOMAIN-CONTAINING PROTEIN"/>
    <property type="match status" value="1"/>
</dbReference>
<dbReference type="AlphaFoldDB" id="A0A8H7PJZ1"/>
<keyword evidence="2" id="KW-0489">Methyltransferase</keyword>
<evidence type="ECO:0000256" key="2">
    <source>
        <dbReference type="ARBA" id="ARBA00022603"/>
    </source>
</evidence>
<dbReference type="Gene3D" id="3.40.50.150">
    <property type="entry name" value="Vaccinia Virus protein VP39"/>
    <property type="match status" value="1"/>
</dbReference>
<dbReference type="OrthoDB" id="10027013at2759"/>
<accession>A0A8H7PJZ1</accession>
<sequence>MATFSNKTFDSGLYAEFRPIYNKATYDLIYDYHSKKGGQFEVAVDVATGTGQVASNLADKFKEVHGTDLSARMLESAVKKDNLDYQACPAESLPFADASVDVLTTFEAMHYFDTDKFFREVKRVLKPNGTLAVLIYDLPIIKDEPEMNLRFTELVSVALKNSWSPGMDSVRCLYRDIQIPFQDMKRWFSPEEADVQKIGSITPEPILEQKMSLNQFKQYCKTWSSYARYLENHSDDPVDEMINDFAKIAQADDLDSYYITPQWAACMFLGTHKQ</sequence>
<organism evidence="5 6">
    <name type="scientific">Umbelopsis vinacea</name>
    <dbReference type="NCBI Taxonomy" id="44442"/>
    <lineage>
        <taxon>Eukaryota</taxon>
        <taxon>Fungi</taxon>
        <taxon>Fungi incertae sedis</taxon>
        <taxon>Mucoromycota</taxon>
        <taxon>Mucoromycotina</taxon>
        <taxon>Umbelopsidomycetes</taxon>
        <taxon>Umbelopsidales</taxon>
        <taxon>Umbelopsidaceae</taxon>
        <taxon>Umbelopsis</taxon>
    </lineage>
</organism>
<dbReference type="CDD" id="cd02440">
    <property type="entry name" value="AdoMet_MTases"/>
    <property type="match status" value="1"/>
</dbReference>
<dbReference type="GO" id="GO:0032259">
    <property type="term" value="P:methylation"/>
    <property type="evidence" value="ECO:0007669"/>
    <property type="project" value="UniProtKB-KW"/>
</dbReference>
<evidence type="ECO:0000256" key="3">
    <source>
        <dbReference type="ARBA" id="ARBA00022679"/>
    </source>
</evidence>
<evidence type="ECO:0000313" key="6">
    <source>
        <dbReference type="Proteomes" id="UP000612746"/>
    </source>
</evidence>
<dbReference type="EMBL" id="JAEPRA010000015">
    <property type="protein sequence ID" value="KAG2175243.1"/>
    <property type="molecule type" value="Genomic_DNA"/>
</dbReference>
<comment type="similarity">
    <text evidence="1">Belongs to the methyltransferase superfamily.</text>
</comment>
<dbReference type="PANTHER" id="PTHR44942:SF4">
    <property type="entry name" value="METHYLTRANSFERASE TYPE 11 DOMAIN-CONTAINING PROTEIN"/>
    <property type="match status" value="1"/>
</dbReference>
<dbReference type="InterPro" id="IPR029063">
    <property type="entry name" value="SAM-dependent_MTases_sf"/>
</dbReference>
<dbReference type="InterPro" id="IPR013216">
    <property type="entry name" value="Methyltransf_11"/>
</dbReference>
<gene>
    <name evidence="5" type="ORF">INT44_007731</name>
</gene>
<protein>
    <recommendedName>
        <fullName evidence="4">Methyltransferase type 11 domain-containing protein</fullName>
    </recommendedName>
</protein>
<comment type="caution">
    <text evidence="5">The sequence shown here is derived from an EMBL/GenBank/DDBJ whole genome shotgun (WGS) entry which is preliminary data.</text>
</comment>
<proteinExistence type="inferred from homology"/>
<dbReference type="SUPFAM" id="SSF53335">
    <property type="entry name" value="S-adenosyl-L-methionine-dependent methyltransferases"/>
    <property type="match status" value="1"/>
</dbReference>
<dbReference type="Pfam" id="PF08241">
    <property type="entry name" value="Methyltransf_11"/>
    <property type="match status" value="1"/>
</dbReference>
<reference evidence="5" key="1">
    <citation type="submission" date="2020-12" db="EMBL/GenBank/DDBJ databases">
        <title>Metabolic potential, ecology and presence of endohyphal bacteria is reflected in genomic diversity of Mucoromycotina.</title>
        <authorList>
            <person name="Muszewska A."/>
            <person name="Okrasinska A."/>
            <person name="Steczkiewicz K."/>
            <person name="Drgas O."/>
            <person name="Orlowska M."/>
            <person name="Perlinska-Lenart U."/>
            <person name="Aleksandrzak-Piekarczyk T."/>
            <person name="Szatraj K."/>
            <person name="Zielenkiewicz U."/>
            <person name="Pilsyk S."/>
            <person name="Malc E."/>
            <person name="Mieczkowski P."/>
            <person name="Kruszewska J.S."/>
            <person name="Biernat P."/>
            <person name="Pawlowska J."/>
        </authorList>
    </citation>
    <scope>NUCLEOTIDE SEQUENCE</scope>
    <source>
        <strain evidence="5">WA0000051536</strain>
    </source>
</reference>
<evidence type="ECO:0000259" key="4">
    <source>
        <dbReference type="Pfam" id="PF08241"/>
    </source>
</evidence>
<dbReference type="InterPro" id="IPR051052">
    <property type="entry name" value="Diverse_substrate_MTase"/>
</dbReference>
<evidence type="ECO:0000256" key="1">
    <source>
        <dbReference type="ARBA" id="ARBA00008361"/>
    </source>
</evidence>
<keyword evidence="3" id="KW-0808">Transferase</keyword>
<keyword evidence="6" id="KW-1185">Reference proteome</keyword>
<feature type="domain" description="Methyltransferase type 11" evidence="4">
    <location>
        <begin position="44"/>
        <end position="132"/>
    </location>
</feature>